<dbReference type="PROSITE" id="PS00061">
    <property type="entry name" value="ADH_SHORT"/>
    <property type="match status" value="1"/>
</dbReference>
<evidence type="ECO:0000256" key="4">
    <source>
        <dbReference type="SAM" id="MobiDB-lite"/>
    </source>
</evidence>
<dbReference type="PRINTS" id="PR00081">
    <property type="entry name" value="GDHRDH"/>
</dbReference>
<evidence type="ECO:0000256" key="3">
    <source>
        <dbReference type="RuleBase" id="RU000363"/>
    </source>
</evidence>
<accession>A0ABP8W0F0</accession>
<feature type="compositionally biased region" description="Gly residues" evidence="4">
    <location>
        <begin position="322"/>
        <end position="339"/>
    </location>
</feature>
<name>A0ABP8W0F0_9PSEU</name>
<feature type="region of interest" description="Disordered" evidence="4">
    <location>
        <begin position="302"/>
        <end position="345"/>
    </location>
</feature>
<organism evidence="5 6">
    <name type="scientific">Pseudonocardia yuanmonensis</name>
    <dbReference type="NCBI Taxonomy" id="1095914"/>
    <lineage>
        <taxon>Bacteria</taxon>
        <taxon>Bacillati</taxon>
        <taxon>Actinomycetota</taxon>
        <taxon>Actinomycetes</taxon>
        <taxon>Pseudonocardiales</taxon>
        <taxon>Pseudonocardiaceae</taxon>
        <taxon>Pseudonocardia</taxon>
    </lineage>
</organism>
<gene>
    <name evidence="5" type="ORF">GCM10023215_07190</name>
</gene>
<proteinExistence type="inferred from homology"/>
<comment type="similarity">
    <text evidence="1 3">Belongs to the short-chain dehydrogenases/reductases (SDR) family.</text>
</comment>
<dbReference type="InterPro" id="IPR002347">
    <property type="entry name" value="SDR_fam"/>
</dbReference>
<keyword evidence="6" id="KW-1185">Reference proteome</keyword>
<dbReference type="Proteomes" id="UP001500325">
    <property type="component" value="Unassembled WGS sequence"/>
</dbReference>
<evidence type="ECO:0000313" key="5">
    <source>
        <dbReference type="EMBL" id="GAA4677192.1"/>
    </source>
</evidence>
<dbReference type="InterPro" id="IPR020904">
    <property type="entry name" value="Sc_DH/Rdtase_CS"/>
</dbReference>
<dbReference type="SUPFAM" id="SSF51735">
    <property type="entry name" value="NAD(P)-binding Rossmann-fold domains"/>
    <property type="match status" value="1"/>
</dbReference>
<dbReference type="RefSeq" id="WP_345378297.1">
    <property type="nucleotide sequence ID" value="NZ_BAABIC010000002.1"/>
</dbReference>
<feature type="compositionally biased region" description="Basic and acidic residues" evidence="4">
    <location>
        <begin position="305"/>
        <end position="315"/>
    </location>
</feature>
<evidence type="ECO:0000313" key="6">
    <source>
        <dbReference type="Proteomes" id="UP001500325"/>
    </source>
</evidence>
<protein>
    <submittedName>
        <fullName evidence="5">SDR family oxidoreductase</fullName>
    </submittedName>
</protein>
<comment type="caution">
    <text evidence="5">The sequence shown here is derived from an EMBL/GenBank/DDBJ whole genome shotgun (WGS) entry which is preliminary data.</text>
</comment>
<dbReference type="EMBL" id="BAABIC010000002">
    <property type="protein sequence ID" value="GAA4677192.1"/>
    <property type="molecule type" value="Genomic_DNA"/>
</dbReference>
<evidence type="ECO:0000256" key="2">
    <source>
        <dbReference type="ARBA" id="ARBA00023002"/>
    </source>
</evidence>
<dbReference type="PANTHER" id="PTHR44196:SF1">
    <property type="entry name" value="DEHYDROGENASE_REDUCTASE SDR FAMILY MEMBER 7B"/>
    <property type="match status" value="1"/>
</dbReference>
<sequence>MASTDAAARPVALVTGASRGLGFLIARELADRGHDLVVCARDVEGLRPARADLEARGARVVTVGADVGRPEAAQELVGTAEREFGRLDVLVANAGIIQVGPQPDLRDEDYVQAMDVMFWGLVRPALAALPLLARTGGRILAVTSIGGKLPAPHLLPYTAAKHAAVGFAEGLRLEAGRQGVSVTVAVPGLMRTGSSRNALVTGKARAERSWFTVGASLPLVSSDAEHAARRLVRATLRGTPEIILTPLAHVGSRVHALAPSTTLRLITAVERLLPGPAGTGEPPRPAYTAPLPRWLRRLTGLDEAAAERWHEHTDPAPDPGGHPDGGSDGGSDGGVGAGRAGTPRR</sequence>
<reference evidence="6" key="1">
    <citation type="journal article" date="2019" name="Int. J. Syst. Evol. Microbiol.">
        <title>The Global Catalogue of Microorganisms (GCM) 10K type strain sequencing project: providing services to taxonomists for standard genome sequencing and annotation.</title>
        <authorList>
            <consortium name="The Broad Institute Genomics Platform"/>
            <consortium name="The Broad Institute Genome Sequencing Center for Infectious Disease"/>
            <person name="Wu L."/>
            <person name="Ma J."/>
        </authorList>
    </citation>
    <scope>NUCLEOTIDE SEQUENCE [LARGE SCALE GENOMIC DNA]</scope>
    <source>
        <strain evidence="6">JCM 18055</strain>
    </source>
</reference>
<dbReference type="Gene3D" id="3.40.50.720">
    <property type="entry name" value="NAD(P)-binding Rossmann-like Domain"/>
    <property type="match status" value="1"/>
</dbReference>
<dbReference type="CDD" id="cd05233">
    <property type="entry name" value="SDR_c"/>
    <property type="match status" value="1"/>
</dbReference>
<dbReference type="Pfam" id="PF00106">
    <property type="entry name" value="adh_short"/>
    <property type="match status" value="1"/>
</dbReference>
<keyword evidence="2" id="KW-0560">Oxidoreductase</keyword>
<dbReference type="PRINTS" id="PR00080">
    <property type="entry name" value="SDRFAMILY"/>
</dbReference>
<dbReference type="InterPro" id="IPR036291">
    <property type="entry name" value="NAD(P)-bd_dom_sf"/>
</dbReference>
<evidence type="ECO:0000256" key="1">
    <source>
        <dbReference type="ARBA" id="ARBA00006484"/>
    </source>
</evidence>
<dbReference type="PANTHER" id="PTHR44196">
    <property type="entry name" value="DEHYDROGENASE/REDUCTASE SDR FAMILY MEMBER 7B"/>
    <property type="match status" value="1"/>
</dbReference>